<dbReference type="InterPro" id="IPR007844">
    <property type="entry name" value="AsmA"/>
</dbReference>
<dbReference type="Proteomes" id="UP001156690">
    <property type="component" value="Unassembled WGS sequence"/>
</dbReference>
<evidence type="ECO:0000313" key="3">
    <source>
        <dbReference type="EMBL" id="GLQ71451.1"/>
    </source>
</evidence>
<dbReference type="GO" id="GO:0090313">
    <property type="term" value="P:regulation of protein targeting to membrane"/>
    <property type="evidence" value="ECO:0007669"/>
    <property type="project" value="TreeGrafter"/>
</dbReference>
<dbReference type="PANTHER" id="PTHR30441">
    <property type="entry name" value="DUF748 DOMAIN-CONTAINING PROTEIN"/>
    <property type="match status" value="1"/>
</dbReference>
<dbReference type="InterPro" id="IPR052894">
    <property type="entry name" value="AsmA-related"/>
</dbReference>
<comment type="caution">
    <text evidence="3">The sequence shown here is derived from an EMBL/GenBank/DDBJ whole genome shotgun (WGS) entry which is preliminary data.</text>
</comment>
<keyword evidence="1" id="KW-0472">Membrane</keyword>
<dbReference type="RefSeq" id="WP_126607876.1">
    <property type="nucleotide sequence ID" value="NZ_AP025144.1"/>
</dbReference>
<feature type="domain" description="AsmA" evidence="2">
    <location>
        <begin position="19"/>
        <end position="243"/>
    </location>
</feature>
<sequence length="1324" mass="144714">MNTPTATKTKMPFVLLRTVKYLGIALLSLIAILAIALTVGFNINLTPHKQKITHILESQINRSVKIDGDIRFHVSFRPELEINNIEVANIPSIEWQPLLRVGHASAKVAIFPLFENTLFIDYIDLEGIHLYLAKDMDGNENWAIGKQAESVAPQITNAAPESSDNSDSPLNSDSKLTHWTVKLGEKAVAKSLSVIYEDQNTQTYVDWFLDEFDLTKDDKIWHLNTKGAALGQEYNLSVTGEIEKILNAQTGSLDIKGHFAGASLEFNSNIQPNGKALSTANIQLDWLDTQPIEALLGLYVYHIAPLSISADISAKQGALHVKSLNVDSPITQAEGYLDIALGDINTIDGKLTIPVIDLKPWLQPEPEQHMMGYASAPQQKSPLQQALDQWLVSTQTNLSVSIGEILGLGTEIKHLSLAVVGEKGTLNAPVSADIAQVPFRGKASIDATKWSSTLNIELGAQDSPLGELAHWLAGIEEADGHLESALLSVQTEGTKLKEWIDNSHLAFALDDAAISWAEGANFAIEKARFKAGMNQPVDVDIRGNLQGVPATITAKAGALSDIINKRDWETTITLDSPILNIHAFGSLPETRWQVGSQFKLDISSPNIAKLSPWLGTQSGASGPLKLNATLEHQNEWLTLSTQNLRIMDSRGTLALKWLNDTKQSFVDIDADFSKLDFNQLALLAQEETLPEVEQAIPTQGVNLSVPILRNDINIVDADIDLNVGDMRWSNQSLKHITFSGKLRNGIMKPAPFSMHLADNLMTGDLAVSINAAQISSTLNLKADSPNIAAVAQSFGIADDMDMALDSARISLTLSGKTLLEFMEMTQVQALLEGGYLKIPDIYTGKSMDIRISEGRFHTGPELNTELLLTGFVQDKKTTLSIQSVSLKEANRLSESLPANLLFTLGDIKIEASTDIALPLDFTQLELQLNAAVPNLERLNEFTGVKLPPYGPIDLSAKLSLDDVQYQLQQLVLNIGESELIGTGQLRPLGKYSRPDIALSLSSSLIQMDDFKVGNWKAWIPKATNQEASNHKPTVKEGTTQPLIVSPEGLSWANVEMSLEVNNVRSGNDWLGATSAKLSLLDGKLRVSPLKISIPGGSVSLAGQIEAQQDQFDIAIQGQVHHFDYGIIARRIDNKTDMGGNLSTYFNLTSLANTPDSLMNNANGFIGFSIWPQEFEADLIDLWAVNLTDAILPSFTKEQESVLNCVAGGFDITNGDLQQRDLLLDTTRIQVNGNFSASYSDRTFDLYLAPRPKSAQIFSLQTPIEVSGNFEDFDLSVPFSAILETSVRFTTSPVISPIRWLVEKPLDSDGSHLCEMISRGTPIKK</sequence>
<reference evidence="4" key="1">
    <citation type="journal article" date="2019" name="Int. J. Syst. Evol. Microbiol.">
        <title>The Global Catalogue of Microorganisms (GCM) 10K type strain sequencing project: providing services to taxonomists for standard genome sequencing and annotation.</title>
        <authorList>
            <consortium name="The Broad Institute Genomics Platform"/>
            <consortium name="The Broad Institute Genome Sequencing Center for Infectious Disease"/>
            <person name="Wu L."/>
            <person name="Ma J."/>
        </authorList>
    </citation>
    <scope>NUCLEOTIDE SEQUENCE [LARGE SCALE GENOMIC DNA]</scope>
    <source>
        <strain evidence="4">NBRC 15640</strain>
    </source>
</reference>
<dbReference type="EMBL" id="BSNX01000007">
    <property type="protein sequence ID" value="GLQ71451.1"/>
    <property type="molecule type" value="Genomic_DNA"/>
</dbReference>
<accession>A0AAV5NLF7</accession>
<keyword evidence="4" id="KW-1185">Reference proteome</keyword>
<organism evidence="3 4">
    <name type="scientific">Vibrio penaeicida</name>
    <dbReference type="NCBI Taxonomy" id="104609"/>
    <lineage>
        <taxon>Bacteria</taxon>
        <taxon>Pseudomonadati</taxon>
        <taxon>Pseudomonadota</taxon>
        <taxon>Gammaproteobacteria</taxon>
        <taxon>Vibrionales</taxon>
        <taxon>Vibrionaceae</taxon>
        <taxon>Vibrio</taxon>
    </lineage>
</organism>
<feature type="transmembrane region" description="Helical" evidence="1">
    <location>
        <begin position="21"/>
        <end position="43"/>
    </location>
</feature>
<keyword evidence="1" id="KW-1133">Transmembrane helix</keyword>
<dbReference type="Pfam" id="PF05170">
    <property type="entry name" value="AsmA"/>
    <property type="match status" value="2"/>
</dbReference>
<dbReference type="PANTHER" id="PTHR30441:SF8">
    <property type="entry name" value="DUF748 DOMAIN-CONTAINING PROTEIN"/>
    <property type="match status" value="1"/>
</dbReference>
<dbReference type="GO" id="GO:0005886">
    <property type="term" value="C:plasma membrane"/>
    <property type="evidence" value="ECO:0007669"/>
    <property type="project" value="TreeGrafter"/>
</dbReference>
<feature type="domain" description="AsmA" evidence="2">
    <location>
        <begin position="953"/>
        <end position="1175"/>
    </location>
</feature>
<evidence type="ECO:0000313" key="4">
    <source>
        <dbReference type="Proteomes" id="UP001156690"/>
    </source>
</evidence>
<evidence type="ECO:0000256" key="1">
    <source>
        <dbReference type="SAM" id="Phobius"/>
    </source>
</evidence>
<proteinExistence type="predicted"/>
<keyword evidence="1" id="KW-0812">Transmembrane</keyword>
<evidence type="ECO:0000259" key="2">
    <source>
        <dbReference type="Pfam" id="PF05170"/>
    </source>
</evidence>
<name>A0AAV5NLF7_9VIBR</name>
<gene>
    <name evidence="3" type="ORF">GCM10007932_08110</name>
</gene>
<protein>
    <recommendedName>
        <fullName evidence="2">AsmA domain-containing protein</fullName>
    </recommendedName>
</protein>